<dbReference type="InterPro" id="IPR000868">
    <property type="entry name" value="Isochorismatase-like_dom"/>
</dbReference>
<dbReference type="Proteomes" id="UP000663831">
    <property type="component" value="Unassembled WGS sequence"/>
</dbReference>
<evidence type="ECO:0000313" key="3">
    <source>
        <dbReference type="EMBL" id="CAE6378739.1"/>
    </source>
</evidence>
<evidence type="ECO:0000313" key="4">
    <source>
        <dbReference type="Proteomes" id="UP000663831"/>
    </source>
</evidence>
<dbReference type="PANTHER" id="PTHR14119:SF3">
    <property type="entry name" value="ISOCHORISMATASE DOMAIN-CONTAINING PROTEIN 2"/>
    <property type="match status" value="1"/>
</dbReference>
<comment type="similarity">
    <text evidence="1">Belongs to the isochorismatase family.</text>
</comment>
<evidence type="ECO:0000256" key="1">
    <source>
        <dbReference type="ARBA" id="ARBA00006336"/>
    </source>
</evidence>
<dbReference type="Pfam" id="PF00857">
    <property type="entry name" value="Isochorismatase"/>
    <property type="match status" value="1"/>
</dbReference>
<dbReference type="EMBL" id="CAJMWV010000069">
    <property type="protein sequence ID" value="CAE6378739.1"/>
    <property type="molecule type" value="Genomic_DNA"/>
</dbReference>
<dbReference type="AlphaFoldDB" id="A0A8H2WJC5"/>
<feature type="domain" description="Isochorismatase-like" evidence="2">
    <location>
        <begin position="14"/>
        <end position="174"/>
    </location>
</feature>
<dbReference type="InterPro" id="IPR050993">
    <property type="entry name" value="Isochorismatase_domain"/>
</dbReference>
<organism evidence="3 4">
    <name type="scientific">Rhizoctonia solani</name>
    <dbReference type="NCBI Taxonomy" id="456999"/>
    <lineage>
        <taxon>Eukaryota</taxon>
        <taxon>Fungi</taxon>
        <taxon>Dikarya</taxon>
        <taxon>Basidiomycota</taxon>
        <taxon>Agaricomycotina</taxon>
        <taxon>Agaricomycetes</taxon>
        <taxon>Cantharellales</taxon>
        <taxon>Ceratobasidiaceae</taxon>
        <taxon>Rhizoctonia</taxon>
    </lineage>
</organism>
<dbReference type="PANTHER" id="PTHR14119">
    <property type="entry name" value="HYDROLASE"/>
    <property type="match status" value="1"/>
</dbReference>
<evidence type="ECO:0000259" key="2">
    <source>
        <dbReference type="Pfam" id="PF00857"/>
    </source>
</evidence>
<proteinExistence type="inferred from homology"/>
<name>A0A8H2WJC5_9AGAM</name>
<comment type="caution">
    <text evidence="3">The sequence shown here is derived from an EMBL/GenBank/DDBJ whole genome shotgun (WGS) entry which is preliminary data.</text>
</comment>
<protein>
    <recommendedName>
        <fullName evidence="2">Isochorismatase-like domain-containing protein</fullName>
    </recommendedName>
</protein>
<reference evidence="3" key="1">
    <citation type="submission" date="2021-01" db="EMBL/GenBank/DDBJ databases">
        <authorList>
            <person name="Kaushik A."/>
        </authorList>
    </citation>
    <scope>NUCLEOTIDE SEQUENCE</scope>
    <source>
        <strain evidence="3">AG3-1AP</strain>
    </source>
</reference>
<dbReference type="SUPFAM" id="SSF52499">
    <property type="entry name" value="Isochorismatase-like hydrolases"/>
    <property type="match status" value="1"/>
</dbReference>
<gene>
    <name evidence="3" type="ORF">RDB_LOCUS1343</name>
</gene>
<dbReference type="InterPro" id="IPR036380">
    <property type="entry name" value="Isochorismatase-like_sf"/>
</dbReference>
<accession>A0A8H2WJC5</accession>
<dbReference type="Gene3D" id="3.40.50.850">
    <property type="entry name" value="Isochorismatase-like"/>
    <property type="match status" value="1"/>
</dbReference>
<sequence>MSLARVVKVNPGKTAFFICDLQERIRTSWGVIWKFDDIVYTANKMLKMAKILNVPVLTTEQHPRGKLNSLVFGSTVSELKYKHLESLNLGVFAKTKFSMITQEVEEAIRRSDISGVVMMGIESQICITQTTIDLLRLGIDVHVLADGVSSCNREEIPWALARMRQAGAQITTSESMLYQLIGDASGPSFRAFGAAMKEERERSKQVLSSLLGEDSLTRPIA</sequence>